<reference evidence="2 3" key="1">
    <citation type="submission" date="2019-09" db="EMBL/GenBank/DDBJ databases">
        <title>Pimelobacter sp. isolated from Paulinella.</title>
        <authorList>
            <person name="Jeong S.E."/>
        </authorList>
    </citation>
    <scope>NUCLEOTIDE SEQUENCE [LARGE SCALE GENOMIC DNA]</scope>
    <source>
        <strain evidence="2 3">Pch-N</strain>
    </source>
</reference>
<dbReference type="EMBL" id="WBVM01000006">
    <property type="protein sequence ID" value="KAB2807172.1"/>
    <property type="molecule type" value="Genomic_DNA"/>
</dbReference>
<protein>
    <recommendedName>
        <fullName evidence="4">Secreted protein</fullName>
    </recommendedName>
</protein>
<dbReference type="RefSeq" id="WP_151583048.1">
    <property type="nucleotide sequence ID" value="NZ_WBVM01000006.1"/>
</dbReference>
<evidence type="ECO:0000313" key="3">
    <source>
        <dbReference type="Proteomes" id="UP000449906"/>
    </source>
</evidence>
<comment type="caution">
    <text evidence="2">The sequence shown here is derived from an EMBL/GenBank/DDBJ whole genome shotgun (WGS) entry which is preliminary data.</text>
</comment>
<feature type="signal peptide" evidence="1">
    <location>
        <begin position="1"/>
        <end position="32"/>
    </location>
</feature>
<keyword evidence="1" id="KW-0732">Signal</keyword>
<dbReference type="AlphaFoldDB" id="A0A7J5DQZ7"/>
<evidence type="ECO:0000256" key="1">
    <source>
        <dbReference type="SAM" id="SignalP"/>
    </source>
</evidence>
<organism evidence="2 3">
    <name type="scientific">Nocardioides simplex</name>
    <name type="common">Arthrobacter simplex</name>
    <dbReference type="NCBI Taxonomy" id="2045"/>
    <lineage>
        <taxon>Bacteria</taxon>
        <taxon>Bacillati</taxon>
        <taxon>Actinomycetota</taxon>
        <taxon>Actinomycetes</taxon>
        <taxon>Propionibacteriales</taxon>
        <taxon>Nocardioidaceae</taxon>
        <taxon>Pimelobacter</taxon>
    </lineage>
</organism>
<evidence type="ECO:0000313" key="2">
    <source>
        <dbReference type="EMBL" id="KAB2807172.1"/>
    </source>
</evidence>
<evidence type="ECO:0008006" key="4">
    <source>
        <dbReference type="Google" id="ProtNLM"/>
    </source>
</evidence>
<feature type="chain" id="PRO_5029851626" description="Secreted protein" evidence="1">
    <location>
        <begin position="33"/>
        <end position="241"/>
    </location>
</feature>
<name>A0A7J5DQZ7_NOCSI</name>
<gene>
    <name evidence="2" type="ORF">F9L07_27145</name>
</gene>
<accession>A0A7J5DQZ7</accession>
<proteinExistence type="predicted"/>
<dbReference type="Proteomes" id="UP000449906">
    <property type="component" value="Unassembled WGS sequence"/>
</dbReference>
<sequence length="241" mass="23864">MFKKTNRLAAGLMATAAASVTVLSMTATGAQAATTFTPSGGPGANFVGSYNNPTDSPDLGIVSGIRFTDIPADQSLDCSAFSVGGSIVSPGTSRAYGANAGNLGSLTASGCTNPLAGATSVTPIGTWGVTVTGDAVSGQWPARLTNVKAKLSAANCDFYVEGVVNGKFNTSTQVFTPVGNPVAANATSYTPTGLVIASTPAPPTGSMCTTLDLQVGDDIGITGTFKNTPPSGSTALAITNP</sequence>